<evidence type="ECO:0000313" key="3">
    <source>
        <dbReference type="Proteomes" id="UP000675284"/>
    </source>
</evidence>
<dbReference type="Pfam" id="PF26154">
    <property type="entry name" value="DUF8042"/>
    <property type="match status" value="1"/>
</dbReference>
<comment type="caution">
    <text evidence="2">The sequence shown here is derived from an EMBL/GenBank/DDBJ whole genome shotgun (WGS) entry which is preliminary data.</text>
</comment>
<evidence type="ECO:0000259" key="1">
    <source>
        <dbReference type="Pfam" id="PF26154"/>
    </source>
</evidence>
<evidence type="ECO:0000313" key="2">
    <source>
        <dbReference type="EMBL" id="MBR7797054.1"/>
    </source>
</evidence>
<dbReference type="RefSeq" id="WP_026679945.1">
    <property type="nucleotide sequence ID" value="NZ_BAAACY010000109.1"/>
</dbReference>
<gene>
    <name evidence="2" type="ORF">KCX74_13510</name>
</gene>
<organism evidence="2 3">
    <name type="scientific">Virgibacillus salarius</name>
    <dbReference type="NCBI Taxonomy" id="447199"/>
    <lineage>
        <taxon>Bacteria</taxon>
        <taxon>Bacillati</taxon>
        <taxon>Bacillota</taxon>
        <taxon>Bacilli</taxon>
        <taxon>Bacillales</taxon>
        <taxon>Bacillaceae</taxon>
        <taxon>Virgibacillus</taxon>
    </lineage>
</organism>
<sequence>MKLLHKQTSYTVENDTSAIHFIYEKVNELIQQENTVFSHLVIDNQEVYEEHEAYISKHLQEILQVEIVTHSKQEMIWETMDSINDYLKRAIPALKELIDASYHTFTKQTWEGIDQLAEGMQWILQFNMFTKASKIKPAYWENIEESVSTCEQGFKALMEGIETKDTVLISDILSYEVVPAYESLENNLEKSLEDRELCKNAN</sequence>
<accession>A0A941DXS2</accession>
<feature type="domain" description="DUF8042" evidence="1">
    <location>
        <begin position="77"/>
        <end position="193"/>
    </location>
</feature>
<protein>
    <recommendedName>
        <fullName evidence="1">DUF8042 domain-containing protein</fullName>
    </recommendedName>
</protein>
<dbReference type="InterPro" id="IPR058355">
    <property type="entry name" value="DUF8042"/>
</dbReference>
<reference evidence="2" key="1">
    <citation type="submission" date="2021-04" db="EMBL/GenBank/DDBJ databases">
        <title>Isolation and polyphasic classification of algal microorganism.</title>
        <authorList>
            <person name="Wang S."/>
        </authorList>
    </citation>
    <scope>NUCLEOTIDE SEQUENCE</scope>
    <source>
        <strain evidence="2">720a</strain>
    </source>
</reference>
<dbReference type="EMBL" id="JAGSOT010000041">
    <property type="protein sequence ID" value="MBR7797054.1"/>
    <property type="molecule type" value="Genomic_DNA"/>
</dbReference>
<proteinExistence type="predicted"/>
<name>A0A941DXS2_9BACI</name>
<dbReference type="AlphaFoldDB" id="A0A941DXS2"/>
<keyword evidence="3" id="KW-1185">Reference proteome</keyword>
<dbReference type="Proteomes" id="UP000675284">
    <property type="component" value="Unassembled WGS sequence"/>
</dbReference>